<gene>
    <name evidence="3" type="ORF">FOT62_22800</name>
</gene>
<dbReference type="Pfam" id="PF17482">
    <property type="entry name" value="Phage_sheath_1C"/>
    <property type="match status" value="1"/>
</dbReference>
<dbReference type="AlphaFoldDB" id="A0A5C7C0T5"/>
<protein>
    <submittedName>
        <fullName evidence="3">Phage tail protein</fullName>
    </submittedName>
</protein>
<dbReference type="EMBL" id="VOUQ01000019">
    <property type="protein sequence ID" value="TXE27148.1"/>
    <property type="molecule type" value="Genomic_DNA"/>
</dbReference>
<dbReference type="InterPro" id="IPR020287">
    <property type="entry name" value="Tail_sheath_C"/>
</dbReference>
<sequence>MTIPNVLKPGDYFEFNTTLGARSLATNDQTLVILAQRTAAGTVAALTLVNVFSDDEAATYFGRGSQAHRMATAAINANPYIQLTVVGIDDDAGATAASGTVAISGPATGTGQVRLTVCNTRVAVAVANGDTADRLATALAAAVNANLDLPVTASAATGTVTLTARNKGACGNEVGLVASATATGVAVTLTAMHGGEGDPSLAAALAAIFSAGHTLIISPYSTEDALIPLATHLDNVSGPMEQRGAVGVTGWNGTLSTGTTLTSTANAPRITTGWHSGSLLPNGELAAVYAAVIASEPDPARPLQTLPLPGLDITPQSKWPGRTEQENALANGLAPFEILGSTVQIVRAISTYVKNAEGVVDRTLMDITIIRSLDYVRVACRTRISQRFPRDKLTDARIARMRSELLDVLYKLEGLEIVENVDANKAYLTVTRNAQDDSRADANIPAAIVRGLHVFAGTIYLL</sequence>
<organism evidence="3 4">
    <name type="scientific">Serratia marcescens</name>
    <dbReference type="NCBI Taxonomy" id="615"/>
    <lineage>
        <taxon>Bacteria</taxon>
        <taxon>Pseudomonadati</taxon>
        <taxon>Pseudomonadota</taxon>
        <taxon>Gammaproteobacteria</taxon>
        <taxon>Enterobacterales</taxon>
        <taxon>Yersiniaceae</taxon>
        <taxon>Serratia</taxon>
    </lineage>
</organism>
<dbReference type="InterPro" id="IPR007067">
    <property type="entry name" value="Tail_sheath"/>
</dbReference>
<comment type="caution">
    <text evidence="3">The sequence shown here is derived from an EMBL/GenBank/DDBJ whole genome shotgun (WGS) entry which is preliminary data.</text>
</comment>
<reference evidence="3 4" key="1">
    <citation type="submission" date="2019-07" db="EMBL/GenBank/DDBJ databases">
        <title>Serratia strains were isolated from fresh produce.</title>
        <authorList>
            <person name="Cho G.-S."/>
            <person name="Stein M."/>
            <person name="Lee W."/>
            <person name="Suh S.H."/>
            <person name="Franz C.M.A.P."/>
        </authorList>
    </citation>
    <scope>NUCLEOTIDE SEQUENCE [LARGE SCALE GENOMIC DNA]</scope>
    <source>
        <strain evidence="3 4">S16</strain>
    </source>
</reference>
<evidence type="ECO:0000259" key="2">
    <source>
        <dbReference type="Pfam" id="PF17482"/>
    </source>
</evidence>
<name>A0A5C7C0T5_SERMA</name>
<dbReference type="RefSeq" id="WP_048797291.1">
    <property type="nucleotide sequence ID" value="NZ_JVEJ01000440.1"/>
</dbReference>
<dbReference type="Proteomes" id="UP000321126">
    <property type="component" value="Unassembled WGS sequence"/>
</dbReference>
<evidence type="ECO:0000256" key="1">
    <source>
        <dbReference type="ARBA" id="ARBA00008005"/>
    </source>
</evidence>
<feature type="domain" description="Tail sheath protein C-terminal" evidence="2">
    <location>
        <begin position="361"/>
        <end position="460"/>
    </location>
</feature>
<evidence type="ECO:0000313" key="3">
    <source>
        <dbReference type="EMBL" id="TXE27148.1"/>
    </source>
</evidence>
<evidence type="ECO:0000313" key="4">
    <source>
        <dbReference type="Proteomes" id="UP000321126"/>
    </source>
</evidence>
<dbReference type="PIRSF" id="PIRSF007349">
    <property type="entry name" value="Tsp_L"/>
    <property type="match status" value="1"/>
</dbReference>
<comment type="similarity">
    <text evidence="1">Belongs to the myoviridae tail sheath protein family.</text>
</comment>
<accession>A0A5C7C0T5</accession>
<proteinExistence type="inferred from homology"/>